<keyword evidence="3" id="KW-1185">Reference proteome</keyword>
<feature type="domain" description="Endonuclease/exonuclease/phosphatase" evidence="1">
    <location>
        <begin position="136"/>
        <end position="211"/>
    </location>
</feature>
<dbReference type="InterPro" id="IPR036691">
    <property type="entry name" value="Endo/exonu/phosph_ase_sf"/>
</dbReference>
<comment type="caution">
    <text evidence="2">The sequence shown here is derived from an EMBL/GenBank/DDBJ whole genome shotgun (WGS) entry which is preliminary data.</text>
</comment>
<sequence length="238" mass="27148">MAARSVFSRSTLLSLRNNNFNSDIGIQAEKRIEYFIRPRGSKSGLKHKRHTPSLSTVPNQPIQSILSEVRPVNQSSRTVRPRVLTLVDCIKPIETVIWYHPLCSDVNLNRNQLSVIRQIPREDAFVTKLNLQCSLWNARSIREKTGALIGSILENGTDIFLLTETWLKNQNDPTLRDLRLSLSGYDVTHFPRAHRRGGGVAFITRKNLTLKRHPSTKFKSFEHGIVDIRTSSELLRTV</sequence>
<dbReference type="Gene3D" id="3.60.10.10">
    <property type="entry name" value="Endonuclease/exonuclease/phosphatase"/>
    <property type="match status" value="1"/>
</dbReference>
<dbReference type="SUPFAM" id="SSF56219">
    <property type="entry name" value="DNase I-like"/>
    <property type="match status" value="1"/>
</dbReference>
<evidence type="ECO:0000313" key="2">
    <source>
        <dbReference type="EMBL" id="PIK35756.1"/>
    </source>
</evidence>
<gene>
    <name evidence="2" type="ORF">BSL78_27415</name>
</gene>
<evidence type="ECO:0000259" key="1">
    <source>
        <dbReference type="Pfam" id="PF03372"/>
    </source>
</evidence>
<reference evidence="2 3" key="1">
    <citation type="journal article" date="2017" name="PLoS Biol.">
        <title>The sea cucumber genome provides insights into morphological evolution and visceral regeneration.</title>
        <authorList>
            <person name="Zhang X."/>
            <person name="Sun L."/>
            <person name="Yuan J."/>
            <person name="Sun Y."/>
            <person name="Gao Y."/>
            <person name="Zhang L."/>
            <person name="Li S."/>
            <person name="Dai H."/>
            <person name="Hamel J.F."/>
            <person name="Liu C."/>
            <person name="Yu Y."/>
            <person name="Liu S."/>
            <person name="Lin W."/>
            <person name="Guo K."/>
            <person name="Jin S."/>
            <person name="Xu P."/>
            <person name="Storey K.B."/>
            <person name="Huan P."/>
            <person name="Zhang T."/>
            <person name="Zhou Y."/>
            <person name="Zhang J."/>
            <person name="Lin C."/>
            <person name="Li X."/>
            <person name="Xing L."/>
            <person name="Huo D."/>
            <person name="Sun M."/>
            <person name="Wang L."/>
            <person name="Mercier A."/>
            <person name="Li F."/>
            <person name="Yang H."/>
            <person name="Xiang J."/>
        </authorList>
    </citation>
    <scope>NUCLEOTIDE SEQUENCE [LARGE SCALE GENOMIC DNA]</scope>
    <source>
        <strain evidence="2">Shaxun</strain>
        <tissue evidence="2">Muscle</tissue>
    </source>
</reference>
<dbReference type="OrthoDB" id="5988992at2759"/>
<dbReference type="PANTHER" id="PTHR46670:SF3">
    <property type="entry name" value="ENDONUCLEASE_EXONUCLEASE_PHOSPHATASE DOMAIN-CONTAINING PROTEIN"/>
    <property type="match status" value="1"/>
</dbReference>
<dbReference type="Proteomes" id="UP000230750">
    <property type="component" value="Unassembled WGS sequence"/>
</dbReference>
<proteinExistence type="predicted"/>
<dbReference type="PANTHER" id="PTHR46670">
    <property type="entry name" value="ENDO/EXONUCLEASE/PHOSPHATASE DOMAIN-CONTAINING PROTEIN"/>
    <property type="match status" value="1"/>
</dbReference>
<evidence type="ECO:0000313" key="3">
    <source>
        <dbReference type="Proteomes" id="UP000230750"/>
    </source>
</evidence>
<protein>
    <recommendedName>
        <fullName evidence="1">Endonuclease/exonuclease/phosphatase domain-containing protein</fullName>
    </recommendedName>
</protein>
<dbReference type="AlphaFoldDB" id="A0A2G8JJ33"/>
<dbReference type="EMBL" id="MRZV01001820">
    <property type="protein sequence ID" value="PIK35756.1"/>
    <property type="molecule type" value="Genomic_DNA"/>
</dbReference>
<dbReference type="Pfam" id="PF03372">
    <property type="entry name" value="Exo_endo_phos"/>
    <property type="match status" value="1"/>
</dbReference>
<dbReference type="InterPro" id="IPR005135">
    <property type="entry name" value="Endo/exonuclease/phosphatase"/>
</dbReference>
<organism evidence="2 3">
    <name type="scientific">Stichopus japonicus</name>
    <name type="common">Sea cucumber</name>
    <dbReference type="NCBI Taxonomy" id="307972"/>
    <lineage>
        <taxon>Eukaryota</taxon>
        <taxon>Metazoa</taxon>
        <taxon>Echinodermata</taxon>
        <taxon>Eleutherozoa</taxon>
        <taxon>Echinozoa</taxon>
        <taxon>Holothuroidea</taxon>
        <taxon>Aspidochirotacea</taxon>
        <taxon>Aspidochirotida</taxon>
        <taxon>Stichopodidae</taxon>
        <taxon>Apostichopus</taxon>
    </lineage>
</organism>
<accession>A0A2G8JJ33</accession>
<dbReference type="GO" id="GO:0003824">
    <property type="term" value="F:catalytic activity"/>
    <property type="evidence" value="ECO:0007669"/>
    <property type="project" value="InterPro"/>
</dbReference>
<name>A0A2G8JJ33_STIJA</name>